<name>A0A1W0X3K6_HYPEX</name>
<feature type="chain" id="PRO_5012438708" description="Apple domain-containing protein" evidence="1">
    <location>
        <begin position="22"/>
        <end position="300"/>
    </location>
</feature>
<keyword evidence="1" id="KW-0732">Signal</keyword>
<feature type="domain" description="Apple" evidence="2">
    <location>
        <begin position="33"/>
        <end position="75"/>
    </location>
</feature>
<dbReference type="EMBL" id="MTYJ01000019">
    <property type="protein sequence ID" value="OQV22079.1"/>
    <property type="molecule type" value="Genomic_DNA"/>
</dbReference>
<dbReference type="Pfam" id="PF14295">
    <property type="entry name" value="PAN_4"/>
    <property type="match status" value="2"/>
</dbReference>
<evidence type="ECO:0000256" key="1">
    <source>
        <dbReference type="SAM" id="SignalP"/>
    </source>
</evidence>
<dbReference type="Proteomes" id="UP000192578">
    <property type="component" value="Unassembled WGS sequence"/>
</dbReference>
<dbReference type="Gene3D" id="3.50.4.10">
    <property type="entry name" value="Hepatocyte Growth Factor"/>
    <property type="match status" value="2"/>
</dbReference>
<feature type="signal peptide" evidence="1">
    <location>
        <begin position="1"/>
        <end position="21"/>
    </location>
</feature>
<keyword evidence="4" id="KW-1185">Reference proteome</keyword>
<reference evidence="4" key="1">
    <citation type="submission" date="2017-01" db="EMBL/GenBank/DDBJ databases">
        <title>Comparative genomics of anhydrobiosis in the tardigrade Hypsibius dujardini.</title>
        <authorList>
            <person name="Yoshida Y."/>
            <person name="Koutsovoulos G."/>
            <person name="Laetsch D."/>
            <person name="Stevens L."/>
            <person name="Kumar S."/>
            <person name="Horikawa D."/>
            <person name="Ishino K."/>
            <person name="Komine S."/>
            <person name="Tomita M."/>
            <person name="Blaxter M."/>
            <person name="Arakawa K."/>
        </authorList>
    </citation>
    <scope>NUCLEOTIDE SEQUENCE [LARGE SCALE GENOMIC DNA]</scope>
    <source>
        <strain evidence="4">Z151</strain>
    </source>
</reference>
<dbReference type="InterPro" id="IPR003609">
    <property type="entry name" value="Pan_app"/>
</dbReference>
<dbReference type="OrthoDB" id="568194at2759"/>
<dbReference type="AlphaFoldDB" id="A0A1W0X3K6"/>
<evidence type="ECO:0000313" key="4">
    <source>
        <dbReference type="Proteomes" id="UP000192578"/>
    </source>
</evidence>
<organism evidence="3 4">
    <name type="scientific">Hypsibius exemplaris</name>
    <name type="common">Freshwater tardigrade</name>
    <dbReference type="NCBI Taxonomy" id="2072580"/>
    <lineage>
        <taxon>Eukaryota</taxon>
        <taxon>Metazoa</taxon>
        <taxon>Ecdysozoa</taxon>
        <taxon>Tardigrada</taxon>
        <taxon>Eutardigrada</taxon>
        <taxon>Parachela</taxon>
        <taxon>Hypsibioidea</taxon>
        <taxon>Hypsibiidae</taxon>
        <taxon>Hypsibius</taxon>
    </lineage>
</organism>
<accession>A0A1W0X3K6</accession>
<proteinExistence type="predicted"/>
<sequence>MAYRGLLLVICYLGVCGKTTAIQWNGDWAFACDFAGGDLSQATIPGDQCGGRCASTAGCTHYTWTTWNGGTCFMKQGQGSKADAFSTSDQSMVCGVNDAIQWNGNWAFGCDFVGNDLKSVQVPGDQCGGLCASTQGCTHFTWTSYAGGTCFMKLWSVSKSDAFKTSDSSMVCGVVDVTTSTPSVVAGHEIRMKNYCSKSVTVFSLENGAGKQTQSWPLGSQQELVRQLPNKWAGRFYARYADVAPLSGWPQPDSLAEINFDGFMGLDFLRHQLGGWFRCPCQDDSHTRNIFQKRSRQQKL</sequence>
<comment type="caution">
    <text evidence="3">The sequence shown here is derived from an EMBL/GenBank/DDBJ whole genome shotgun (WGS) entry which is preliminary data.</text>
</comment>
<evidence type="ECO:0000313" key="3">
    <source>
        <dbReference type="EMBL" id="OQV22079.1"/>
    </source>
</evidence>
<feature type="domain" description="Apple" evidence="2">
    <location>
        <begin position="111"/>
        <end position="153"/>
    </location>
</feature>
<gene>
    <name evidence="3" type="ORF">BV898_03924</name>
</gene>
<protein>
    <recommendedName>
        <fullName evidence="2">Apple domain-containing protein</fullName>
    </recommendedName>
</protein>
<evidence type="ECO:0000259" key="2">
    <source>
        <dbReference type="Pfam" id="PF14295"/>
    </source>
</evidence>